<evidence type="ECO:0000313" key="2">
    <source>
        <dbReference type="EMBL" id="CAA6811984.1"/>
    </source>
</evidence>
<accession>A0A6S6T0X1</accession>
<protein>
    <submittedName>
        <fullName evidence="2">Uncharacterized protein</fullName>
    </submittedName>
</protein>
<proteinExistence type="predicted"/>
<name>A0A6S6T0X1_9BACT</name>
<keyword evidence="1" id="KW-1133">Transmembrane helix</keyword>
<keyword evidence="1" id="KW-0472">Membrane</keyword>
<dbReference type="AlphaFoldDB" id="A0A6S6T0X1"/>
<feature type="transmembrane region" description="Helical" evidence="1">
    <location>
        <begin position="12"/>
        <end position="32"/>
    </location>
</feature>
<gene>
    <name evidence="2" type="ORF">HELGO_WM38387</name>
</gene>
<keyword evidence="1" id="KW-0812">Transmembrane</keyword>
<organism evidence="2">
    <name type="scientific">uncultured Aureispira sp</name>
    <dbReference type="NCBI Taxonomy" id="1331704"/>
    <lineage>
        <taxon>Bacteria</taxon>
        <taxon>Pseudomonadati</taxon>
        <taxon>Bacteroidota</taxon>
        <taxon>Saprospiria</taxon>
        <taxon>Saprospirales</taxon>
        <taxon>Saprospiraceae</taxon>
        <taxon>Aureispira</taxon>
        <taxon>environmental samples</taxon>
    </lineage>
</organism>
<evidence type="ECO:0000256" key="1">
    <source>
        <dbReference type="SAM" id="Phobius"/>
    </source>
</evidence>
<dbReference type="EMBL" id="CACVAQ010000181">
    <property type="protein sequence ID" value="CAA6811984.1"/>
    <property type="molecule type" value="Genomic_DNA"/>
</dbReference>
<reference evidence="2" key="1">
    <citation type="submission" date="2020-01" db="EMBL/GenBank/DDBJ databases">
        <authorList>
            <person name="Meier V. D."/>
            <person name="Meier V D."/>
        </authorList>
    </citation>
    <scope>NUCLEOTIDE SEQUENCE</scope>
    <source>
        <strain evidence="2">HLG_WM_MAG_10</strain>
    </source>
</reference>
<sequence length="111" mass="12876">ASIYSTSTSFIMLTYLMLFLSSFNTIDFAAIFGEDYQKAMTFCRENKEAIETKANQYELPADQLTAIIFPELIRYSTFQNFFETKTLEYVYVQQGSTVVDFSIGHFQMKHP</sequence>
<feature type="non-terminal residue" evidence="2">
    <location>
        <position position="1"/>
    </location>
</feature>